<feature type="repeat" description="ANK" evidence="3">
    <location>
        <begin position="450"/>
        <end position="472"/>
    </location>
</feature>
<dbReference type="AlphaFoldDB" id="A0A1J4JLX2"/>
<evidence type="ECO:0000256" key="3">
    <source>
        <dbReference type="PROSITE-ProRule" id="PRU00023"/>
    </source>
</evidence>
<feature type="transmembrane region" description="Helical" evidence="4">
    <location>
        <begin position="513"/>
        <end position="538"/>
    </location>
</feature>
<keyword evidence="6" id="KW-1185">Reference proteome</keyword>
<dbReference type="SUPFAM" id="SSF48403">
    <property type="entry name" value="Ankyrin repeat"/>
    <property type="match status" value="1"/>
</dbReference>
<dbReference type="PANTHER" id="PTHR24198">
    <property type="entry name" value="ANKYRIN REPEAT AND PROTEIN KINASE DOMAIN-CONTAINING PROTEIN"/>
    <property type="match status" value="1"/>
</dbReference>
<accession>A0A1J4JLX2</accession>
<dbReference type="PROSITE" id="PS50088">
    <property type="entry name" value="ANK_REPEAT"/>
    <property type="match status" value="1"/>
</dbReference>
<evidence type="ECO:0000256" key="2">
    <source>
        <dbReference type="ARBA" id="ARBA00023043"/>
    </source>
</evidence>
<comment type="caution">
    <text evidence="5">The sequence shown here is derived from an EMBL/GenBank/DDBJ whole genome shotgun (WGS) entry which is preliminary data.</text>
</comment>
<sequence>MDNNTTISQVTCHDDINKNVDNIIRIQKLLDVMILANILDTKIEIKSTSILKTYNGILNVLSLINTAIIYKPRNRKNYWTLLKYIINDLKGKITIHEKDAYDNINDHISFYYLYKAGIVKLPPKKYVTEHFRHFFLNEYQGRLKSAFTKLFHSSNMNQFSDFNQFYGHFQIFKIIKKNDTDEFIYYIESNSLDLEIQFAQEFINETFPYFGSTFGLIEYAVYWKSNAIFKYLLMSKVMVSDLTMKYAILSINIEAIHILEDKNIKFAFEHVKIAISTLNSDLIEYVMNNCSEEIIDLSSYRIKKFNAEEIMPRYQHRGIWVLLQESIIFNNMKFFIDNAKLNLTYQNIQLCVKLHRLEMFSIAIEQNSYFYDQIDKFTIAQFLILRKRTEFLRVLLSYEIIDINKQSLYLYNNDYFTTSALHIAVIMKDIDIVKQLLNVKGINVNIQDTHSRTPLHFACIKRSTDIINLLLNQPNINVNIKGGPITKVTPVDETIVRYDMKNTKSLWNKRGRFSYVSILKIMVDLLIFALICAVLIHGLKDHRLHFSALLFYFFVKIFTDLSISDIDSLIQE</sequence>
<dbReference type="SMART" id="SM00248">
    <property type="entry name" value="ANK"/>
    <property type="match status" value="3"/>
</dbReference>
<feature type="transmembrane region" description="Helical" evidence="4">
    <location>
        <begin position="544"/>
        <end position="563"/>
    </location>
</feature>
<dbReference type="EMBL" id="MLAK01000993">
    <property type="protein sequence ID" value="OHS99689.1"/>
    <property type="molecule type" value="Genomic_DNA"/>
</dbReference>
<keyword evidence="2 3" id="KW-0040">ANK repeat</keyword>
<evidence type="ECO:0000313" key="6">
    <source>
        <dbReference type="Proteomes" id="UP000179807"/>
    </source>
</evidence>
<dbReference type="VEuPathDB" id="TrichDB:TRFO_08338"/>
<dbReference type="OrthoDB" id="9995210at2759"/>
<proteinExistence type="predicted"/>
<dbReference type="Proteomes" id="UP000179807">
    <property type="component" value="Unassembled WGS sequence"/>
</dbReference>
<dbReference type="GeneID" id="94828929"/>
<dbReference type="InterPro" id="IPR002110">
    <property type="entry name" value="Ankyrin_rpt"/>
</dbReference>
<keyword evidence="4" id="KW-0812">Transmembrane</keyword>
<reference evidence="5" key="1">
    <citation type="submission" date="2016-10" db="EMBL/GenBank/DDBJ databases">
        <authorList>
            <person name="Benchimol M."/>
            <person name="Almeida L.G."/>
            <person name="Vasconcelos A.T."/>
            <person name="Perreira-Neves A."/>
            <person name="Rosa I.A."/>
            <person name="Tasca T."/>
            <person name="Bogo M.R."/>
            <person name="de Souza W."/>
        </authorList>
    </citation>
    <scope>NUCLEOTIDE SEQUENCE [LARGE SCALE GENOMIC DNA]</scope>
    <source>
        <strain evidence="5">K</strain>
    </source>
</reference>
<keyword evidence="1" id="KW-0677">Repeat</keyword>
<evidence type="ECO:0000313" key="5">
    <source>
        <dbReference type="EMBL" id="OHS99689.1"/>
    </source>
</evidence>
<dbReference type="InterPro" id="IPR036770">
    <property type="entry name" value="Ankyrin_rpt-contain_sf"/>
</dbReference>
<dbReference type="Pfam" id="PF12796">
    <property type="entry name" value="Ank_2"/>
    <property type="match status" value="1"/>
</dbReference>
<name>A0A1J4JLX2_9EUKA</name>
<evidence type="ECO:0000256" key="4">
    <source>
        <dbReference type="SAM" id="Phobius"/>
    </source>
</evidence>
<gene>
    <name evidence="5" type="ORF">TRFO_08338</name>
</gene>
<dbReference type="RefSeq" id="XP_068352826.1">
    <property type="nucleotide sequence ID" value="XM_068494225.1"/>
</dbReference>
<keyword evidence="4" id="KW-0472">Membrane</keyword>
<dbReference type="PANTHER" id="PTHR24198:SF165">
    <property type="entry name" value="ANKYRIN REPEAT-CONTAINING PROTEIN-RELATED"/>
    <property type="match status" value="1"/>
</dbReference>
<dbReference type="PROSITE" id="PS50297">
    <property type="entry name" value="ANK_REP_REGION"/>
    <property type="match status" value="1"/>
</dbReference>
<dbReference type="Gene3D" id="1.25.40.20">
    <property type="entry name" value="Ankyrin repeat-containing domain"/>
    <property type="match status" value="1"/>
</dbReference>
<organism evidence="5 6">
    <name type="scientific">Tritrichomonas foetus</name>
    <dbReference type="NCBI Taxonomy" id="1144522"/>
    <lineage>
        <taxon>Eukaryota</taxon>
        <taxon>Metamonada</taxon>
        <taxon>Parabasalia</taxon>
        <taxon>Tritrichomonadida</taxon>
        <taxon>Tritrichomonadidae</taxon>
        <taxon>Tritrichomonas</taxon>
    </lineage>
</organism>
<keyword evidence="4" id="KW-1133">Transmembrane helix</keyword>
<evidence type="ECO:0000256" key="1">
    <source>
        <dbReference type="ARBA" id="ARBA00022737"/>
    </source>
</evidence>
<protein>
    <submittedName>
        <fullName evidence="5">Uncharacterized protein</fullName>
    </submittedName>
</protein>